<dbReference type="SUPFAM" id="SSF52283">
    <property type="entry name" value="Formate/glycerate dehydrogenase catalytic domain-like"/>
    <property type="match status" value="1"/>
</dbReference>
<dbReference type="EMBL" id="CP080429">
    <property type="protein sequence ID" value="QYJ69194.1"/>
    <property type="molecule type" value="Genomic_DNA"/>
</dbReference>
<dbReference type="Pfam" id="PF00903">
    <property type="entry name" value="Glyoxalase"/>
    <property type="match status" value="1"/>
</dbReference>
<dbReference type="InterPro" id="IPR036291">
    <property type="entry name" value="NAD(P)-bd_dom_sf"/>
</dbReference>
<dbReference type="Proteomes" id="UP000825381">
    <property type="component" value="Chromosome"/>
</dbReference>
<dbReference type="InterPro" id="IPR006139">
    <property type="entry name" value="D-isomer_2_OHA_DH_cat_dom"/>
</dbReference>
<dbReference type="PANTHER" id="PTHR10996">
    <property type="entry name" value="2-HYDROXYACID DEHYDROGENASE-RELATED"/>
    <property type="match status" value="1"/>
</dbReference>
<dbReference type="CDD" id="cd12179">
    <property type="entry name" value="2-Hacid_dh_14"/>
    <property type="match status" value="1"/>
</dbReference>
<dbReference type="InterPro" id="IPR050223">
    <property type="entry name" value="D-isomer_2-hydroxyacid_DH"/>
</dbReference>
<dbReference type="Gene3D" id="3.10.180.10">
    <property type="entry name" value="2,3-Dihydroxybiphenyl 1,2-Dioxygenase, domain 1"/>
    <property type="match status" value="1"/>
</dbReference>
<dbReference type="InterPro" id="IPR004360">
    <property type="entry name" value="Glyas_Fos-R_dOase_dom"/>
</dbReference>
<evidence type="ECO:0000256" key="2">
    <source>
        <dbReference type="RuleBase" id="RU003719"/>
    </source>
</evidence>
<evidence type="ECO:0000256" key="1">
    <source>
        <dbReference type="ARBA" id="ARBA00023002"/>
    </source>
</evidence>
<comment type="similarity">
    <text evidence="2">Belongs to the D-isomer specific 2-hydroxyacid dehydrogenase family.</text>
</comment>
<keyword evidence="5" id="KW-1185">Reference proteome</keyword>
<dbReference type="Gene3D" id="3.40.50.720">
    <property type="entry name" value="NAD(P)-binding Rossmann-like Domain"/>
    <property type="match status" value="2"/>
</dbReference>
<dbReference type="PROSITE" id="PS51819">
    <property type="entry name" value="VOC"/>
    <property type="match status" value="1"/>
</dbReference>
<dbReference type="InterPro" id="IPR037523">
    <property type="entry name" value="VOC_core"/>
</dbReference>
<proteinExistence type="inferred from homology"/>
<dbReference type="InterPro" id="IPR006140">
    <property type="entry name" value="D-isomer_DH_NAD-bd"/>
</dbReference>
<dbReference type="PANTHER" id="PTHR10996:SF264">
    <property type="entry name" value="HYPOTHETICAL D-ISOMER SPECIFIC 2-HYDROXYACID DEHYDROGENASE (EUROFUNG)"/>
    <property type="match status" value="1"/>
</dbReference>
<feature type="domain" description="VOC" evidence="3">
    <location>
        <begin position="333"/>
        <end position="448"/>
    </location>
</feature>
<protein>
    <submittedName>
        <fullName evidence="4">Hydroxyacid dehydrogenase</fullName>
    </submittedName>
</protein>
<reference evidence="4 5" key="1">
    <citation type="submission" date="2021-07" db="EMBL/GenBank/DDBJ databases">
        <title>Flavobacterium WSW3-B6 sp.nov, isolated from seaweed.</title>
        <authorList>
            <person name="Muhammad N."/>
            <person name="Ho H."/>
            <person name="Lee Y.-J."/>
            <person name="Nguyen T."/>
            <person name="Ho J."/>
            <person name="Kim S.-G."/>
        </authorList>
    </citation>
    <scope>NUCLEOTIDE SEQUENCE [LARGE SCALE GENOMIC DNA]</scope>
    <source>
        <strain evidence="4 5">WSW3-B6</strain>
    </source>
</reference>
<keyword evidence="1 2" id="KW-0560">Oxidoreductase</keyword>
<dbReference type="SUPFAM" id="SSF51735">
    <property type="entry name" value="NAD(P)-binding Rossmann-fold domains"/>
    <property type="match status" value="1"/>
</dbReference>
<dbReference type="Pfam" id="PF02826">
    <property type="entry name" value="2-Hacid_dh_C"/>
    <property type="match status" value="1"/>
</dbReference>
<evidence type="ECO:0000313" key="4">
    <source>
        <dbReference type="EMBL" id="QYJ69194.1"/>
    </source>
</evidence>
<organism evidence="4 5">
    <name type="scientific">Flavobacterium litorale</name>
    <dbReference type="NCBI Taxonomy" id="2856519"/>
    <lineage>
        <taxon>Bacteria</taxon>
        <taxon>Pseudomonadati</taxon>
        <taxon>Bacteroidota</taxon>
        <taxon>Flavobacteriia</taxon>
        <taxon>Flavobacteriales</taxon>
        <taxon>Flavobacteriaceae</taxon>
        <taxon>Flavobacterium</taxon>
    </lineage>
</organism>
<dbReference type="SUPFAM" id="SSF54593">
    <property type="entry name" value="Glyoxalase/Bleomycin resistance protein/Dihydroxybiphenyl dioxygenase"/>
    <property type="match status" value="1"/>
</dbReference>
<sequence length="454" mass="51119">MESKPEKITILHLDSNHPTLWEQLEQAGFTNEADYTASKQEIEAKISNYHGIVIRSRFDIDAAFLDKATNLQFIARVGAGLESIDCVYAEKKGIQLIAAPEGNRNAVSEQALGMLLSLFNNLNKSDKEIREGKWIREGNRGHELDGKTVGIIGYGNMGKAFAKKLRGFDAEVLCYDIKPFVGDANAKQVALKELQQKADVLSLHTPWTPETNKMVNAKFIDAFAKPFWLINTARGKSVVTADLVAALQSGKLLGAALDVLEYEKSSFEQLFTEDTMPEAFQYLLSADNVLLSPHIAGWTFESHERLAQVIVNKIKAIYFEEEKPTAAEKHVTGIGGVFFKSKDPKILRDWYKKHLGLATDDYGWSFWWHDKEGNAAMTQWSPFANDTKYFEPSEKQFMQNFRVNNLDTLLEKLKAAGVTVVGKPESYDYGKFGWILDCEGNKIELWEPIDKAFL</sequence>
<accession>A0ABX8V8L5</accession>
<dbReference type="InterPro" id="IPR029068">
    <property type="entry name" value="Glyas_Bleomycin-R_OHBP_Dase"/>
</dbReference>
<name>A0ABX8V8L5_9FLAO</name>
<dbReference type="CDD" id="cd06587">
    <property type="entry name" value="VOC"/>
    <property type="match status" value="1"/>
</dbReference>
<evidence type="ECO:0000259" key="3">
    <source>
        <dbReference type="PROSITE" id="PS51819"/>
    </source>
</evidence>
<dbReference type="Pfam" id="PF00389">
    <property type="entry name" value="2-Hacid_dh"/>
    <property type="match status" value="1"/>
</dbReference>
<evidence type="ECO:0000313" key="5">
    <source>
        <dbReference type="Proteomes" id="UP000825381"/>
    </source>
</evidence>
<gene>
    <name evidence="4" type="ORF">K1I41_04695</name>
</gene>